<feature type="domain" description="DUF218" evidence="1">
    <location>
        <begin position="6"/>
        <end position="141"/>
    </location>
</feature>
<dbReference type="RefSeq" id="WP_089911469.1">
    <property type="nucleotide sequence ID" value="NZ_FOBB01000002.1"/>
</dbReference>
<dbReference type="PANTHER" id="PTHR30336">
    <property type="entry name" value="INNER MEMBRANE PROTEIN, PROBABLE PERMEASE"/>
    <property type="match status" value="1"/>
</dbReference>
<evidence type="ECO:0000313" key="2">
    <source>
        <dbReference type="EMBL" id="SEL77521.1"/>
    </source>
</evidence>
<reference evidence="2 3" key="1">
    <citation type="submission" date="2016-10" db="EMBL/GenBank/DDBJ databases">
        <authorList>
            <person name="de Groot N.N."/>
        </authorList>
    </citation>
    <scope>NUCLEOTIDE SEQUENCE [LARGE SCALE GENOMIC DNA]</scope>
    <source>
        <strain evidence="2 3">DSM 21039</strain>
    </source>
</reference>
<dbReference type="Gene3D" id="3.40.50.620">
    <property type="entry name" value="HUPs"/>
    <property type="match status" value="1"/>
</dbReference>
<organism evidence="2 3">
    <name type="scientific">Chitinophaga rupis</name>
    <dbReference type="NCBI Taxonomy" id="573321"/>
    <lineage>
        <taxon>Bacteria</taxon>
        <taxon>Pseudomonadati</taxon>
        <taxon>Bacteroidota</taxon>
        <taxon>Chitinophagia</taxon>
        <taxon>Chitinophagales</taxon>
        <taxon>Chitinophagaceae</taxon>
        <taxon>Chitinophaga</taxon>
    </lineage>
</organism>
<proteinExistence type="predicted"/>
<dbReference type="OrthoDB" id="9782395at2"/>
<dbReference type="GO" id="GO:0005886">
    <property type="term" value="C:plasma membrane"/>
    <property type="evidence" value="ECO:0007669"/>
    <property type="project" value="TreeGrafter"/>
</dbReference>
<evidence type="ECO:0000259" key="1">
    <source>
        <dbReference type="Pfam" id="PF02698"/>
    </source>
</evidence>
<protein>
    <submittedName>
        <fullName evidence="2">DUF218 domain-containing protein</fullName>
    </submittedName>
</protein>
<dbReference type="InterPro" id="IPR003848">
    <property type="entry name" value="DUF218"/>
</dbReference>
<dbReference type="EMBL" id="FOBB01000002">
    <property type="protein sequence ID" value="SEL77521.1"/>
    <property type="molecule type" value="Genomic_DNA"/>
</dbReference>
<keyword evidence="3" id="KW-1185">Reference proteome</keyword>
<dbReference type="InterPro" id="IPR014729">
    <property type="entry name" value="Rossmann-like_a/b/a_fold"/>
</dbReference>
<accession>A0A1H7SY39</accession>
<dbReference type="Pfam" id="PF02698">
    <property type="entry name" value="DUF218"/>
    <property type="match status" value="1"/>
</dbReference>
<name>A0A1H7SY39_9BACT</name>
<dbReference type="CDD" id="cd06259">
    <property type="entry name" value="YdcF-like"/>
    <property type="match status" value="1"/>
</dbReference>
<dbReference type="AlphaFoldDB" id="A0A1H7SY39"/>
<dbReference type="Proteomes" id="UP000198984">
    <property type="component" value="Unassembled WGS sequence"/>
</dbReference>
<sequence>MNTELLIVLGAPNSPEGLLSAVALSRLDACYALFHPQQHTILLTGGYGPHFNTSNKPHAWYGQQYLIGKGVPASQILSGVDSRNTVEDALLSKPVVSALQPARVTVITSEYHLQRAGIIFTEVYNNLAPLHFIAAPSYDLSLQELQALLQHEEEALALIYKTGQCIATFS</sequence>
<dbReference type="PANTHER" id="PTHR30336:SF20">
    <property type="entry name" value="DUF218 DOMAIN-CONTAINING PROTEIN"/>
    <property type="match status" value="1"/>
</dbReference>
<evidence type="ECO:0000313" key="3">
    <source>
        <dbReference type="Proteomes" id="UP000198984"/>
    </source>
</evidence>
<dbReference type="InterPro" id="IPR051599">
    <property type="entry name" value="Cell_Envelope_Assoc"/>
</dbReference>
<gene>
    <name evidence="2" type="ORF">SAMN04488505_1021085</name>
</gene>